<proteinExistence type="predicted"/>
<evidence type="ECO:0000256" key="3">
    <source>
        <dbReference type="ARBA" id="ARBA00022840"/>
    </source>
</evidence>
<feature type="region of interest" description="Disordered" evidence="5">
    <location>
        <begin position="30"/>
        <end position="59"/>
    </location>
</feature>
<feature type="non-terminal residue" evidence="6">
    <location>
        <position position="1"/>
    </location>
</feature>
<dbReference type="InterPro" id="IPR023318">
    <property type="entry name" value="Ub_act_enz_dom_a_sf"/>
</dbReference>
<sequence length="104" mass="12103">VKLQEDERIDDFANRVFTYLYHEDIEEQRSMEDKWKDREKPCSITTSSSNSSSDDHSTSRLDCMKVLSVQDNINIFKSTLKALKQRLTTIDTTGDHKLTTVIMK</sequence>
<name>X6NG09_RETFI</name>
<dbReference type="Gene3D" id="1.10.10.520">
    <property type="entry name" value="Ubiquitin activating enzymes (Uba3). Chain: B, domain 2"/>
    <property type="match status" value="1"/>
</dbReference>
<evidence type="ECO:0000313" key="6">
    <source>
        <dbReference type="EMBL" id="ETO24876.1"/>
    </source>
</evidence>
<gene>
    <name evidence="6" type="ORF">RFI_12281</name>
</gene>
<keyword evidence="2" id="KW-0833">Ubl conjugation pathway</keyword>
<evidence type="ECO:0000256" key="2">
    <source>
        <dbReference type="ARBA" id="ARBA00022786"/>
    </source>
</evidence>
<dbReference type="Proteomes" id="UP000023152">
    <property type="component" value="Unassembled WGS sequence"/>
</dbReference>
<feature type="compositionally biased region" description="Basic and acidic residues" evidence="5">
    <location>
        <begin position="30"/>
        <end position="41"/>
    </location>
</feature>
<evidence type="ECO:0000256" key="4">
    <source>
        <dbReference type="ARBA" id="ARBA00043952"/>
    </source>
</evidence>
<feature type="compositionally biased region" description="Low complexity" evidence="5">
    <location>
        <begin position="43"/>
        <end position="52"/>
    </location>
</feature>
<comment type="pathway">
    <text evidence="4">Protein modification.</text>
</comment>
<reference evidence="6 7" key="1">
    <citation type="journal article" date="2013" name="Curr. Biol.">
        <title>The Genome of the Foraminiferan Reticulomyxa filosa.</title>
        <authorList>
            <person name="Glockner G."/>
            <person name="Hulsmann N."/>
            <person name="Schleicher M."/>
            <person name="Noegel A.A."/>
            <person name="Eichinger L."/>
            <person name="Gallinger C."/>
            <person name="Pawlowski J."/>
            <person name="Sierra R."/>
            <person name="Euteneuer U."/>
            <person name="Pillet L."/>
            <person name="Moustafa A."/>
            <person name="Platzer M."/>
            <person name="Groth M."/>
            <person name="Szafranski K."/>
            <person name="Schliwa M."/>
        </authorList>
    </citation>
    <scope>NUCLEOTIDE SEQUENCE [LARGE SCALE GENOMIC DNA]</scope>
</reference>
<evidence type="ECO:0000256" key="5">
    <source>
        <dbReference type="SAM" id="MobiDB-lite"/>
    </source>
</evidence>
<dbReference type="GO" id="GO:0005524">
    <property type="term" value="F:ATP binding"/>
    <property type="evidence" value="ECO:0007669"/>
    <property type="project" value="UniProtKB-KW"/>
</dbReference>
<keyword evidence="3" id="KW-0067">ATP-binding</keyword>
<dbReference type="AlphaFoldDB" id="X6NG09"/>
<evidence type="ECO:0000313" key="7">
    <source>
        <dbReference type="Proteomes" id="UP000023152"/>
    </source>
</evidence>
<comment type="caution">
    <text evidence="6">The sequence shown here is derived from an EMBL/GenBank/DDBJ whole genome shotgun (WGS) entry which is preliminary data.</text>
</comment>
<evidence type="ECO:0000256" key="1">
    <source>
        <dbReference type="ARBA" id="ARBA00022741"/>
    </source>
</evidence>
<protein>
    <submittedName>
        <fullName evidence="6">Uncharacterized protein</fullName>
    </submittedName>
</protein>
<organism evidence="6 7">
    <name type="scientific">Reticulomyxa filosa</name>
    <dbReference type="NCBI Taxonomy" id="46433"/>
    <lineage>
        <taxon>Eukaryota</taxon>
        <taxon>Sar</taxon>
        <taxon>Rhizaria</taxon>
        <taxon>Retaria</taxon>
        <taxon>Foraminifera</taxon>
        <taxon>Monothalamids</taxon>
        <taxon>Reticulomyxidae</taxon>
        <taxon>Reticulomyxa</taxon>
    </lineage>
</organism>
<accession>X6NG09</accession>
<dbReference type="EMBL" id="ASPP01008902">
    <property type="protein sequence ID" value="ETO24876.1"/>
    <property type="molecule type" value="Genomic_DNA"/>
</dbReference>
<keyword evidence="7" id="KW-1185">Reference proteome</keyword>
<keyword evidence="1" id="KW-0547">Nucleotide-binding</keyword>